<evidence type="ECO:0000256" key="8">
    <source>
        <dbReference type="ARBA" id="ARBA00022824"/>
    </source>
</evidence>
<evidence type="ECO:0000313" key="13">
    <source>
        <dbReference type="Proteomes" id="UP000314986"/>
    </source>
</evidence>
<evidence type="ECO:0000256" key="5">
    <source>
        <dbReference type="ARBA" id="ARBA00022676"/>
    </source>
</evidence>
<organism evidence="12 13">
    <name type="scientific">Callorhinchus milii</name>
    <name type="common">Ghost shark</name>
    <dbReference type="NCBI Taxonomy" id="7868"/>
    <lineage>
        <taxon>Eukaryota</taxon>
        <taxon>Metazoa</taxon>
        <taxon>Chordata</taxon>
        <taxon>Craniata</taxon>
        <taxon>Vertebrata</taxon>
        <taxon>Chondrichthyes</taxon>
        <taxon>Holocephali</taxon>
        <taxon>Chimaeriformes</taxon>
        <taxon>Callorhinchidae</taxon>
        <taxon>Callorhinchus</taxon>
    </lineage>
</organism>
<keyword evidence="5 11" id="KW-0328">Glycosyltransferase</keyword>
<evidence type="ECO:0000256" key="11">
    <source>
        <dbReference type="RuleBase" id="RU363112"/>
    </source>
</evidence>
<keyword evidence="6 11" id="KW-0808">Transferase</keyword>
<feature type="transmembrane region" description="Helical" evidence="11">
    <location>
        <begin position="12"/>
        <end position="31"/>
    </location>
</feature>
<feature type="transmembrane region" description="Helical" evidence="11">
    <location>
        <begin position="394"/>
        <end position="414"/>
    </location>
</feature>
<evidence type="ECO:0000256" key="3">
    <source>
        <dbReference type="ARBA" id="ARBA00008698"/>
    </source>
</evidence>
<keyword evidence="7 11" id="KW-0812">Transmembrane</keyword>
<keyword evidence="4 11" id="KW-0337">GPI-anchor biosynthesis</keyword>
<reference evidence="12" key="4">
    <citation type="submission" date="2025-08" db="UniProtKB">
        <authorList>
            <consortium name="Ensembl"/>
        </authorList>
    </citation>
    <scope>IDENTIFICATION</scope>
</reference>
<dbReference type="InterPro" id="IPR007315">
    <property type="entry name" value="PIG-V/Gpi18"/>
</dbReference>
<keyword evidence="10 11" id="KW-0472">Membrane</keyword>
<dbReference type="GO" id="GO:0006506">
    <property type="term" value="P:GPI anchor biosynthetic process"/>
    <property type="evidence" value="ECO:0007669"/>
    <property type="project" value="UniProtKB-UniPathway"/>
</dbReference>
<evidence type="ECO:0000256" key="2">
    <source>
        <dbReference type="ARBA" id="ARBA00004687"/>
    </source>
</evidence>
<dbReference type="Proteomes" id="UP000314986">
    <property type="component" value="Unassembled WGS sequence"/>
</dbReference>
<dbReference type="OMA" id="GALFIWC"/>
<proteinExistence type="inferred from homology"/>
<evidence type="ECO:0000256" key="9">
    <source>
        <dbReference type="ARBA" id="ARBA00022989"/>
    </source>
</evidence>
<comment type="caution">
    <text evidence="11">Lacks conserved residue(s) required for the propagation of feature annotation.</text>
</comment>
<comment type="subcellular location">
    <subcellularLocation>
        <location evidence="1 11">Endoplasmic reticulum membrane</location>
        <topology evidence="1 11">Multi-pass membrane protein</topology>
    </subcellularLocation>
</comment>
<comment type="pathway">
    <text evidence="2 11">Glycolipid biosynthesis; glycosylphosphatidylinositol-anchor biosynthesis.</text>
</comment>
<evidence type="ECO:0000256" key="4">
    <source>
        <dbReference type="ARBA" id="ARBA00022502"/>
    </source>
</evidence>
<feature type="transmembrane region" description="Helical" evidence="11">
    <location>
        <begin position="479"/>
        <end position="500"/>
    </location>
</feature>
<dbReference type="GO" id="GO:0031501">
    <property type="term" value="C:mannosyltransferase complex"/>
    <property type="evidence" value="ECO:0007669"/>
    <property type="project" value="TreeGrafter"/>
</dbReference>
<gene>
    <name evidence="12" type="primary">pigv</name>
</gene>
<protein>
    <recommendedName>
        <fullName evidence="11">GPI mannosyltransferase 2</fullName>
        <ecNumber evidence="11">2.4.1.-</ecNumber>
    </recommendedName>
</protein>
<dbReference type="GO" id="GO:0000009">
    <property type="term" value="F:alpha-1,6-mannosyltransferase activity"/>
    <property type="evidence" value="ECO:0007669"/>
    <property type="project" value="InterPro"/>
</dbReference>
<evidence type="ECO:0000256" key="10">
    <source>
        <dbReference type="ARBA" id="ARBA00023136"/>
    </source>
</evidence>
<reference evidence="13" key="2">
    <citation type="journal article" date="2007" name="PLoS Biol.">
        <title>Survey sequencing and comparative analysis of the elephant shark (Callorhinchus milii) genome.</title>
        <authorList>
            <person name="Venkatesh B."/>
            <person name="Kirkness E.F."/>
            <person name="Loh Y.H."/>
            <person name="Halpern A.L."/>
            <person name="Lee A.P."/>
            <person name="Johnson J."/>
            <person name="Dandona N."/>
            <person name="Viswanathan L.D."/>
            <person name="Tay A."/>
            <person name="Venter J.C."/>
            <person name="Strausberg R.L."/>
            <person name="Brenner S."/>
        </authorList>
    </citation>
    <scope>NUCLEOTIDE SEQUENCE [LARGE SCALE GENOMIC DNA]</scope>
</reference>
<dbReference type="CTD" id="55650"/>
<evidence type="ECO:0000256" key="6">
    <source>
        <dbReference type="ARBA" id="ARBA00022679"/>
    </source>
</evidence>
<feature type="transmembrane region" description="Helical" evidence="11">
    <location>
        <begin position="146"/>
        <end position="167"/>
    </location>
</feature>
<feature type="transmembrane region" description="Helical" evidence="11">
    <location>
        <begin position="114"/>
        <end position="134"/>
    </location>
</feature>
<name>A0A4W3JS18_CALMI</name>
<dbReference type="UniPathway" id="UPA00196"/>
<dbReference type="KEGG" id="cmk:103179568"/>
<dbReference type="STRING" id="7868.ENSCMIP00000045537"/>
<feature type="transmembrane region" description="Helical" evidence="11">
    <location>
        <begin position="173"/>
        <end position="198"/>
    </location>
</feature>
<dbReference type="AlphaFoldDB" id="A0A4W3JS18"/>
<sequence length="501" mass="56384">MEVYGIRSVMLFALYTRILTVLLQVLFNSLIPDHTADAFSPPQLHNSTLGDVIVQTLLSGFSHWDAQHFLFIAEFGYVFEHNFAFLPLFPGCMRIVAETLASPCKGCLSLHNRLLLSGVLLNTVLFTLAAGALYKLSCVVLKDHSMATLASLLFCLTPVSVFMSAAYSESMFILLALAGMWQLEIGWSVLGCVFFALATATRSNGTVNAGFLIYLELKRSVRHVRAVMKSAVNGPQTWCWLRVAAQSVLTVAGGTIAIVLPFALFQYYGYLTFCTPTVTSGQDVPQPLLQLAREKGYRVPDINMALPSWCSHRFPLIYSYIQKVYWNLGFLKYYQLRQLPNFLLALPAAFLGGWAAWQYVAADFWYCVRLGLVSKRRTEVGEKKPANGFHSPEVFIYLVHMAGLLAFAVCFMHIQVLTRFLASSSPVLYWFCAHLIQKAEAEHATWNSVAAPTNPVLPKNILTELLLDWRQRSPTTRWLLAYFLLYWLLGLLLHCNFLPWT</sequence>
<evidence type="ECO:0000256" key="7">
    <source>
        <dbReference type="ARBA" id="ARBA00022692"/>
    </source>
</evidence>
<keyword evidence="9 11" id="KW-1133">Transmembrane helix</keyword>
<dbReference type="PANTHER" id="PTHR12468:SF2">
    <property type="entry name" value="GPI MANNOSYLTRANSFERASE 2"/>
    <property type="match status" value="1"/>
</dbReference>
<dbReference type="InParanoid" id="A0A4W3JS18"/>
<dbReference type="Ensembl" id="ENSCMIT00000046190.1">
    <property type="protein sequence ID" value="ENSCMIP00000045537.1"/>
    <property type="gene ID" value="ENSCMIG00000018785.1"/>
</dbReference>
<dbReference type="GO" id="GO:0004376">
    <property type="term" value="F:GPI mannosyltransferase activity"/>
    <property type="evidence" value="ECO:0007669"/>
    <property type="project" value="InterPro"/>
</dbReference>
<dbReference type="PANTHER" id="PTHR12468">
    <property type="entry name" value="GPI MANNOSYLTRANSFERASE 2"/>
    <property type="match status" value="1"/>
</dbReference>
<dbReference type="GeneID" id="103179568"/>
<accession>A0A4W3JS18</accession>
<dbReference type="OrthoDB" id="10252502at2759"/>
<dbReference type="GO" id="GO:0005789">
    <property type="term" value="C:endoplasmic reticulum membrane"/>
    <property type="evidence" value="ECO:0007669"/>
    <property type="project" value="UniProtKB-SubCell"/>
</dbReference>
<dbReference type="Pfam" id="PF04188">
    <property type="entry name" value="Mannosyl_trans2"/>
    <property type="match status" value="1"/>
</dbReference>
<reference evidence="13" key="1">
    <citation type="journal article" date="2006" name="Science">
        <title>Ancient noncoding elements conserved in the human genome.</title>
        <authorList>
            <person name="Venkatesh B."/>
            <person name="Kirkness E.F."/>
            <person name="Loh Y.H."/>
            <person name="Halpern A.L."/>
            <person name="Lee A.P."/>
            <person name="Johnson J."/>
            <person name="Dandona N."/>
            <person name="Viswanathan L.D."/>
            <person name="Tay A."/>
            <person name="Venter J.C."/>
            <person name="Strausberg R.L."/>
            <person name="Brenner S."/>
        </authorList>
    </citation>
    <scope>NUCLEOTIDE SEQUENCE [LARGE SCALE GENOMIC DNA]</scope>
</reference>
<reference evidence="13" key="3">
    <citation type="journal article" date="2014" name="Nature">
        <title>Elephant shark genome provides unique insights into gnathostome evolution.</title>
        <authorList>
            <consortium name="International Elephant Shark Genome Sequencing Consortium"/>
            <person name="Venkatesh B."/>
            <person name="Lee A.P."/>
            <person name="Ravi V."/>
            <person name="Maurya A.K."/>
            <person name="Lian M.M."/>
            <person name="Swann J.B."/>
            <person name="Ohta Y."/>
            <person name="Flajnik M.F."/>
            <person name="Sutoh Y."/>
            <person name="Kasahara M."/>
            <person name="Hoon S."/>
            <person name="Gangu V."/>
            <person name="Roy S.W."/>
            <person name="Irimia M."/>
            <person name="Korzh V."/>
            <person name="Kondrychyn I."/>
            <person name="Lim Z.W."/>
            <person name="Tay B.H."/>
            <person name="Tohari S."/>
            <person name="Kong K.W."/>
            <person name="Ho S."/>
            <person name="Lorente-Galdos B."/>
            <person name="Quilez J."/>
            <person name="Marques-Bonet T."/>
            <person name="Raney B.J."/>
            <person name="Ingham P.W."/>
            <person name="Tay A."/>
            <person name="Hillier L.W."/>
            <person name="Minx P."/>
            <person name="Boehm T."/>
            <person name="Wilson R.K."/>
            <person name="Brenner S."/>
            <person name="Warren W.C."/>
        </authorList>
    </citation>
    <scope>NUCLEOTIDE SEQUENCE [LARGE SCALE GENOMIC DNA]</scope>
</reference>
<reference evidence="12" key="5">
    <citation type="submission" date="2025-09" db="UniProtKB">
        <authorList>
            <consortium name="Ensembl"/>
        </authorList>
    </citation>
    <scope>IDENTIFICATION</scope>
</reference>
<evidence type="ECO:0000313" key="12">
    <source>
        <dbReference type="Ensembl" id="ENSCMIP00000045537.1"/>
    </source>
</evidence>
<keyword evidence="8 11" id="KW-0256">Endoplasmic reticulum</keyword>
<comment type="similarity">
    <text evidence="3 11">Belongs to the PIGV family.</text>
</comment>
<dbReference type="GeneTree" id="ENSGT00390000013174"/>
<keyword evidence="13" id="KW-1185">Reference proteome</keyword>
<comment type="function">
    <text evidence="11">Mannosyltransferase involved in glycosylphosphatidylinositol-anchor biosynthesis.</text>
</comment>
<dbReference type="EC" id="2.4.1.-" evidence="11"/>
<feature type="transmembrane region" description="Helical" evidence="11">
    <location>
        <begin position="342"/>
        <end position="360"/>
    </location>
</feature>
<evidence type="ECO:0000256" key="1">
    <source>
        <dbReference type="ARBA" id="ARBA00004477"/>
    </source>
</evidence>